<dbReference type="Proteomes" id="UP000316095">
    <property type="component" value="Unassembled WGS sequence"/>
</dbReference>
<dbReference type="OrthoDB" id="9934686at2"/>
<gene>
    <name evidence="2" type="ORF">Pan54_08600</name>
</gene>
<proteinExistence type="predicted"/>
<keyword evidence="1" id="KW-0472">Membrane</keyword>
<sequence>MQSLSSTEIQISFLEVLNEKLRREAADHAPVQARQINYWPMFVVSGLLSFSAWTLSWIS</sequence>
<evidence type="ECO:0000256" key="1">
    <source>
        <dbReference type="SAM" id="Phobius"/>
    </source>
</evidence>
<feature type="transmembrane region" description="Helical" evidence="1">
    <location>
        <begin position="38"/>
        <end position="58"/>
    </location>
</feature>
<accession>A0A5C5XAU0</accession>
<evidence type="ECO:0000313" key="3">
    <source>
        <dbReference type="Proteomes" id="UP000316095"/>
    </source>
</evidence>
<keyword evidence="3" id="KW-1185">Reference proteome</keyword>
<organism evidence="2 3">
    <name type="scientific">Rubinisphaera italica</name>
    <dbReference type="NCBI Taxonomy" id="2527969"/>
    <lineage>
        <taxon>Bacteria</taxon>
        <taxon>Pseudomonadati</taxon>
        <taxon>Planctomycetota</taxon>
        <taxon>Planctomycetia</taxon>
        <taxon>Planctomycetales</taxon>
        <taxon>Planctomycetaceae</taxon>
        <taxon>Rubinisphaera</taxon>
    </lineage>
</organism>
<name>A0A5C5XAU0_9PLAN</name>
<protein>
    <submittedName>
        <fullName evidence="2">Uncharacterized protein</fullName>
    </submittedName>
</protein>
<dbReference type="EMBL" id="SJPG01000001">
    <property type="protein sequence ID" value="TWT60146.1"/>
    <property type="molecule type" value="Genomic_DNA"/>
</dbReference>
<comment type="caution">
    <text evidence="2">The sequence shown here is derived from an EMBL/GenBank/DDBJ whole genome shotgun (WGS) entry which is preliminary data.</text>
</comment>
<dbReference type="RefSeq" id="WP_146502299.1">
    <property type="nucleotide sequence ID" value="NZ_SJPG01000001.1"/>
</dbReference>
<evidence type="ECO:0000313" key="2">
    <source>
        <dbReference type="EMBL" id="TWT60146.1"/>
    </source>
</evidence>
<reference evidence="2 3" key="1">
    <citation type="submission" date="2019-02" db="EMBL/GenBank/DDBJ databases">
        <title>Deep-cultivation of Planctomycetes and their phenomic and genomic characterization uncovers novel biology.</title>
        <authorList>
            <person name="Wiegand S."/>
            <person name="Jogler M."/>
            <person name="Boedeker C."/>
            <person name="Pinto D."/>
            <person name="Vollmers J."/>
            <person name="Rivas-Marin E."/>
            <person name="Kohn T."/>
            <person name="Peeters S.H."/>
            <person name="Heuer A."/>
            <person name="Rast P."/>
            <person name="Oberbeckmann S."/>
            <person name="Bunk B."/>
            <person name="Jeske O."/>
            <person name="Meyerdierks A."/>
            <person name="Storesund J.E."/>
            <person name="Kallscheuer N."/>
            <person name="Luecker S."/>
            <person name="Lage O.M."/>
            <person name="Pohl T."/>
            <person name="Merkel B.J."/>
            <person name="Hornburger P."/>
            <person name="Mueller R.-W."/>
            <person name="Bruemmer F."/>
            <person name="Labrenz M."/>
            <person name="Spormann A.M."/>
            <person name="Op Den Camp H."/>
            <person name="Overmann J."/>
            <person name="Amann R."/>
            <person name="Jetten M.S.M."/>
            <person name="Mascher T."/>
            <person name="Medema M.H."/>
            <person name="Devos D.P."/>
            <person name="Kaster A.-K."/>
            <person name="Ovreas L."/>
            <person name="Rohde M."/>
            <person name="Galperin M.Y."/>
            <person name="Jogler C."/>
        </authorList>
    </citation>
    <scope>NUCLEOTIDE SEQUENCE [LARGE SCALE GENOMIC DNA]</scope>
    <source>
        <strain evidence="2 3">Pan54</strain>
    </source>
</reference>
<keyword evidence="1" id="KW-0812">Transmembrane</keyword>
<keyword evidence="1" id="KW-1133">Transmembrane helix</keyword>
<dbReference type="AlphaFoldDB" id="A0A5C5XAU0"/>